<dbReference type="InterPro" id="IPR027417">
    <property type="entry name" value="P-loop_NTPase"/>
</dbReference>
<dbReference type="SUPFAM" id="SSF52540">
    <property type="entry name" value="P-loop containing nucleoside triphosphate hydrolases"/>
    <property type="match status" value="1"/>
</dbReference>
<dbReference type="Gene3D" id="3.40.50.300">
    <property type="entry name" value="P-loop containing nucleotide triphosphate hydrolases"/>
    <property type="match status" value="2"/>
</dbReference>
<dbReference type="EMBL" id="HBIP01019557">
    <property type="protein sequence ID" value="CAE0496536.1"/>
    <property type="molecule type" value="Transcribed_RNA"/>
</dbReference>
<reference evidence="3" key="1">
    <citation type="submission" date="2021-01" db="EMBL/GenBank/DDBJ databases">
        <authorList>
            <person name="Corre E."/>
            <person name="Pelletier E."/>
            <person name="Niang G."/>
            <person name="Scheremetjew M."/>
            <person name="Finn R."/>
            <person name="Kale V."/>
            <person name="Holt S."/>
            <person name="Cochrane G."/>
            <person name="Meng A."/>
            <person name="Brown T."/>
            <person name="Cohen L."/>
        </authorList>
    </citation>
    <scope>NUCLEOTIDE SEQUENCE</scope>
    <source>
        <strain evidence="3">CCMP1320</strain>
    </source>
</reference>
<dbReference type="SMART" id="SM00833">
    <property type="entry name" value="CobW_C"/>
    <property type="match status" value="1"/>
</dbReference>
<gene>
    <name evidence="3" type="ORF">DTER00134_LOCUS11609</name>
</gene>
<feature type="compositionally biased region" description="Basic and acidic residues" evidence="1">
    <location>
        <begin position="412"/>
        <end position="435"/>
    </location>
</feature>
<feature type="compositionally biased region" description="Acidic residues" evidence="1">
    <location>
        <begin position="388"/>
        <end position="411"/>
    </location>
</feature>
<proteinExistence type="predicted"/>
<dbReference type="PANTHER" id="PTHR43603">
    <property type="entry name" value="COBW DOMAIN-CONTAINING PROTEIN DDB_G0274527"/>
    <property type="match status" value="1"/>
</dbReference>
<feature type="region of interest" description="Disordered" evidence="1">
    <location>
        <begin position="603"/>
        <end position="631"/>
    </location>
</feature>
<dbReference type="InterPro" id="IPR011629">
    <property type="entry name" value="CobW-like_C"/>
</dbReference>
<evidence type="ECO:0000256" key="1">
    <source>
        <dbReference type="SAM" id="MobiDB-lite"/>
    </source>
</evidence>
<dbReference type="AlphaFoldDB" id="A0A7S3QYE1"/>
<dbReference type="Pfam" id="PF07683">
    <property type="entry name" value="CobW_C"/>
    <property type="match status" value="1"/>
</dbReference>
<feature type="compositionally biased region" description="Basic and acidic residues" evidence="1">
    <location>
        <begin position="443"/>
        <end position="459"/>
    </location>
</feature>
<name>A0A7S3QYE1_DUNTE</name>
<feature type="domain" description="CobW C-terminal" evidence="2">
    <location>
        <begin position="355"/>
        <end position="592"/>
    </location>
</feature>
<dbReference type="InterPro" id="IPR003495">
    <property type="entry name" value="CobW/HypB/UreG_nucleotide-bd"/>
</dbReference>
<protein>
    <recommendedName>
        <fullName evidence="2">CobW C-terminal domain-containing protein</fullName>
    </recommendedName>
</protein>
<dbReference type="InterPro" id="IPR051927">
    <property type="entry name" value="Zn_Chap_cDPG_Synth"/>
</dbReference>
<evidence type="ECO:0000259" key="2">
    <source>
        <dbReference type="SMART" id="SM00833"/>
    </source>
</evidence>
<accession>A0A7S3QYE1</accession>
<evidence type="ECO:0000313" key="3">
    <source>
        <dbReference type="EMBL" id="CAE0496536.1"/>
    </source>
</evidence>
<dbReference type="Pfam" id="PF02492">
    <property type="entry name" value="cobW"/>
    <property type="match status" value="2"/>
</dbReference>
<feature type="region of interest" description="Disordered" evidence="1">
    <location>
        <begin position="388"/>
        <end position="474"/>
    </location>
</feature>
<feature type="compositionally biased region" description="Acidic residues" evidence="1">
    <location>
        <begin position="611"/>
        <end position="631"/>
    </location>
</feature>
<sequence length="655" mass="70415">MAELLPISLLSGLQGAGKTSLLANALTQEHGVKMFAVVETLEQLNALAAHPKCTKAQRAKPNQLQFPNGCMCVALSPQDLLLEVASLAKSGSYSCCIIADPGTSEPMKVATALTFAPLSLTEDTEQAAKQQQQQQLEQQSKEGHKKCKSIQGSCSKAKAGTCDDACKASGCQASHKEDPGQQAAAASECELAQGKDACSMGCCSGMEGPTLMSVCRLDTCVTILDVSTFASDLTSIEEMADRIPEGDQRNVATLLVEMVEFADVIVLNKTDTVKKGEMCKIHELVAALNPGARITEATHGDVPVKDITRTGAFDLDKTSRSAGWLRALDATHPAKTNAAAPEGNKGGASTRKGATATFVYTARKPFHPGRLYRNFMRKFFLTRVIASESDDSDGSESGSEEGSEESDEDMQDQEKGRHAGKERSEQEHSHAEGGKKCCGSKACDQKEQHTKQSKADKMSVEGSSSGDEEEDEDEIMGEALADYAAARDTVLATAKKELGEVVRSKGFCWLATQDDSIIGWDNVGALLQIMKEGCWYACVPEDEWPNDEAALKRILADFSPEHPETGDRRQEVAFIGKGLKEDAIRSMLDSCLATEAEMAAAKEGKLRDELFGGEDEEGSDDSGSEEREELTLEEAQQLLDARAADKKRSGKKART</sequence>
<dbReference type="SUPFAM" id="SSF90002">
    <property type="entry name" value="Hypothetical protein YjiA, C-terminal domain"/>
    <property type="match status" value="1"/>
</dbReference>
<dbReference type="PANTHER" id="PTHR43603:SF1">
    <property type="entry name" value="ZINC-REGULATED GTPASE METALLOPROTEIN ACTIVATOR 1"/>
    <property type="match status" value="1"/>
</dbReference>
<organism evidence="3">
    <name type="scientific">Dunaliella tertiolecta</name>
    <name type="common">Green alga</name>
    <dbReference type="NCBI Taxonomy" id="3047"/>
    <lineage>
        <taxon>Eukaryota</taxon>
        <taxon>Viridiplantae</taxon>
        <taxon>Chlorophyta</taxon>
        <taxon>core chlorophytes</taxon>
        <taxon>Chlorophyceae</taxon>
        <taxon>CS clade</taxon>
        <taxon>Chlamydomonadales</taxon>
        <taxon>Dunaliellaceae</taxon>
        <taxon>Dunaliella</taxon>
    </lineage>
</organism>